<evidence type="ECO:0000313" key="5">
    <source>
        <dbReference type="RefSeq" id="XP_031753617.1"/>
    </source>
</evidence>
<dbReference type="RefSeq" id="XP_031753617.1">
    <property type="nucleotide sequence ID" value="XM_031897757.1"/>
</dbReference>
<dbReference type="OrthoDB" id="5990578at2759"/>
<evidence type="ECO:0000313" key="9">
    <source>
        <dbReference type="Xenbase" id="XB-GENE-6455755"/>
    </source>
</evidence>
<feature type="compositionally biased region" description="Polar residues" evidence="1">
    <location>
        <begin position="263"/>
        <end position="274"/>
    </location>
</feature>
<dbReference type="AGR" id="Xenbase:XB-GENE-6455755"/>
<dbReference type="KEGG" id="xtr:101731544"/>
<gene>
    <name evidence="4 5 6 7 8 9" type="primary">snapc2</name>
    <name evidence="2" type="synonym">MGC79786</name>
    <name evidence="4 5 6 7 8" type="synonym">ptfdelta</name>
    <name evidence="4 5 6 7 8" type="synonym">snap45</name>
</gene>
<evidence type="ECO:0000313" key="2">
    <source>
        <dbReference type="EMBL" id="AAH79962.1"/>
    </source>
</evidence>
<evidence type="ECO:0000313" key="4">
    <source>
        <dbReference type="RefSeq" id="XP_031753616.1"/>
    </source>
</evidence>
<dbReference type="RefSeq" id="NP_001007861.1">
    <property type="nucleotide sequence ID" value="NM_001007860.2"/>
</dbReference>
<evidence type="ECO:0000256" key="1">
    <source>
        <dbReference type="SAM" id="MobiDB-lite"/>
    </source>
</evidence>
<feature type="compositionally biased region" description="Low complexity" evidence="1">
    <location>
        <begin position="366"/>
        <end position="377"/>
    </location>
</feature>
<dbReference type="OMA" id="AHMGDVP"/>
<dbReference type="RefSeq" id="XP_031753616.1">
    <property type="nucleotide sequence ID" value="XM_031897756.1"/>
</dbReference>
<sequence length="411" mass="45391">MKPPSRQRSAPVRYEIQGIHLRRTGPYRLAWTFKEKHELLKGLKAQKDKKEAEIPVQGRSQTEVASYISWLRGRAAREAIQTEYERWVHKRRSTCNQSPAPIDLWTDMARTVSEPAEEALTAAFSQMLTIAATEPISLKHSIPSRFPDGKTQSASHNDPQKSHGSVENSQRKEPLAEAPGLSASQPSPPLDDAEDQWTGLDYEKIYKYLSKAAKGEELPKLSKVESAVLLCLLHALPDQVQMLDWQPLASFLRQAYSSLNSMAQSSDSVTQENTGDGHASPEDSVDDQLCSVGNQSNQTAPPSAKDNSVGDHSTQNAAGDKDNLSCDPPTQKAALGDQHAPENPLRTTQENPLGEKSTVRDLSASNNTVTNPPNQNTAEDQPGPNWKELKFCPLNPFMIPLNLLKQKETEC</sequence>
<evidence type="ECO:0000313" key="6">
    <source>
        <dbReference type="RefSeq" id="XP_031753618.1"/>
    </source>
</evidence>
<reference evidence="2" key="1">
    <citation type="submission" date="2004-08" db="EMBL/GenBank/DDBJ databases">
        <authorList>
            <consortium name="NIH - Xenopus Gene Collection (XGC) project"/>
        </authorList>
    </citation>
    <scope>NUCLEOTIDE SEQUENCE [LARGE SCALE MRNA]</scope>
    <source>
        <tissue evidence="2">Embryo</tissue>
    </source>
</reference>
<dbReference type="GeneID" id="101731544"/>
<evidence type="ECO:0000313" key="7">
    <source>
        <dbReference type="RefSeq" id="XP_031753619.1"/>
    </source>
</evidence>
<protein>
    <submittedName>
        <fullName evidence="2">MGC79786 protein</fullName>
    </submittedName>
    <submittedName>
        <fullName evidence="4 5">snRNA-activating protein complex subunit 2 isoform X1</fullName>
    </submittedName>
</protein>
<dbReference type="RefSeq" id="XP_031753620.1">
    <property type="nucleotide sequence ID" value="XM_031897760.1"/>
</dbReference>
<organism evidence="2">
    <name type="scientific">Xenopus tropicalis</name>
    <name type="common">Western clawed frog</name>
    <name type="synonym">Silurana tropicalis</name>
    <dbReference type="NCBI Taxonomy" id="8364"/>
    <lineage>
        <taxon>Eukaryota</taxon>
        <taxon>Metazoa</taxon>
        <taxon>Chordata</taxon>
        <taxon>Craniata</taxon>
        <taxon>Vertebrata</taxon>
        <taxon>Euteleostomi</taxon>
        <taxon>Amphibia</taxon>
        <taxon>Batrachia</taxon>
        <taxon>Anura</taxon>
        <taxon>Pipoidea</taxon>
        <taxon>Pipidae</taxon>
        <taxon>Xenopodinae</taxon>
        <taxon>Xenopus</taxon>
        <taxon>Silurana</taxon>
    </lineage>
</organism>
<dbReference type="Xenbase" id="XB-GENE-6455755">
    <property type="gene designation" value="snapc2"/>
</dbReference>
<evidence type="ECO:0000313" key="3">
    <source>
        <dbReference type="Proteomes" id="UP000008143"/>
    </source>
</evidence>
<evidence type="ECO:0000313" key="8">
    <source>
        <dbReference type="RefSeq" id="XP_031753620.1"/>
    </source>
</evidence>
<name>Q68F81_XENTR</name>
<dbReference type="Proteomes" id="UP000008143">
    <property type="component" value="Chromosome 3"/>
</dbReference>
<dbReference type="PANTHER" id="PTHR15132:SF1">
    <property type="entry name" value="SNRNA-ACTIVATING PROTEIN COMPLEX SUBUNIT 2"/>
    <property type="match status" value="1"/>
</dbReference>
<feature type="compositionally biased region" description="Polar residues" evidence="1">
    <location>
        <begin position="291"/>
        <end position="301"/>
    </location>
</feature>
<feature type="region of interest" description="Disordered" evidence="1">
    <location>
        <begin position="263"/>
        <end position="385"/>
    </location>
</feature>
<dbReference type="DNASU" id="493247"/>
<keyword evidence="3" id="KW-1185">Reference proteome</keyword>
<reference evidence="4 5" key="2">
    <citation type="submission" date="2025-04" db="UniProtKB">
        <authorList>
            <consortium name="RefSeq"/>
        </authorList>
    </citation>
    <scope>IDENTIFICATION</scope>
    <source>
        <strain evidence="4 5">Nigerian</strain>
        <tissue evidence="4 5">Liver and blood</tissue>
    </source>
</reference>
<dbReference type="GO" id="GO:0016251">
    <property type="term" value="F:RNA polymerase II general transcription initiation factor activity"/>
    <property type="evidence" value="ECO:0007669"/>
    <property type="project" value="InterPro"/>
</dbReference>
<feature type="compositionally biased region" description="Polar residues" evidence="1">
    <location>
        <begin position="150"/>
        <end position="168"/>
    </location>
</feature>
<dbReference type="AlphaFoldDB" id="Q68F81"/>
<dbReference type="RefSeq" id="NP_001297044.2">
    <property type="nucleotide sequence ID" value="NM_001310115.2"/>
</dbReference>
<accession>Q68F81</accession>
<dbReference type="CTD" id="6618"/>
<dbReference type="RefSeq" id="XP_031753618.1">
    <property type="nucleotide sequence ID" value="XM_031897758.1"/>
</dbReference>
<dbReference type="GO" id="GO:0009301">
    <property type="term" value="P:snRNA transcription"/>
    <property type="evidence" value="ECO:0007669"/>
    <property type="project" value="InterPro"/>
</dbReference>
<dbReference type="PANTHER" id="PTHR15132">
    <property type="entry name" value="SNRNA-ACTIVATING PROTEIN COMPLEX SUBUNIT 2"/>
    <property type="match status" value="1"/>
</dbReference>
<dbReference type="InterPro" id="IPR021281">
    <property type="entry name" value="SNAPC2"/>
</dbReference>
<dbReference type="Pfam" id="PF11035">
    <property type="entry name" value="SNAPC2"/>
    <property type="match status" value="1"/>
</dbReference>
<dbReference type="EMBL" id="BC079962">
    <property type="protein sequence ID" value="AAH79962.1"/>
    <property type="molecule type" value="mRNA"/>
</dbReference>
<dbReference type="GO" id="GO:0016604">
    <property type="term" value="C:nuclear body"/>
    <property type="evidence" value="ECO:0000318"/>
    <property type="project" value="GO_Central"/>
</dbReference>
<dbReference type="RefSeq" id="XP_031753619.1">
    <property type="nucleotide sequence ID" value="XM_031897759.1"/>
</dbReference>
<feature type="region of interest" description="Disordered" evidence="1">
    <location>
        <begin position="139"/>
        <end position="195"/>
    </location>
</feature>
<dbReference type="RefSeq" id="NP_001421395.1">
    <property type="nucleotide sequence ID" value="NM_001434466.1"/>
</dbReference>
<proteinExistence type="evidence at transcript level"/>